<dbReference type="FunFam" id="2.30.29.30:FF:000018">
    <property type="entry name" value="E3 SUMO-protein ligase RanBP2"/>
    <property type="match status" value="1"/>
</dbReference>
<dbReference type="GO" id="GO:0005643">
    <property type="term" value="C:nuclear pore"/>
    <property type="evidence" value="ECO:0000318"/>
    <property type="project" value="GO_Central"/>
</dbReference>
<keyword evidence="4" id="KW-1185">Reference proteome</keyword>
<name>A0A7M7NK62_STRPU</name>
<dbReference type="Proteomes" id="UP000007110">
    <property type="component" value="Unassembled WGS sequence"/>
</dbReference>
<dbReference type="PROSITE" id="PS50196">
    <property type="entry name" value="RANBD1"/>
    <property type="match status" value="2"/>
</dbReference>
<protein>
    <recommendedName>
        <fullName evidence="2">RanBD1 domain-containing protein</fullName>
    </recommendedName>
</protein>
<reference evidence="3" key="2">
    <citation type="submission" date="2021-01" db="UniProtKB">
        <authorList>
            <consortium name="EnsemblMetazoa"/>
        </authorList>
    </citation>
    <scope>IDENTIFICATION</scope>
</reference>
<feature type="domain" description="RanBD1" evidence="2">
    <location>
        <begin position="1"/>
        <end position="56"/>
    </location>
</feature>
<dbReference type="InParanoid" id="A0A7M7NK62"/>
<dbReference type="Gene3D" id="2.30.29.30">
    <property type="entry name" value="Pleckstrin-homology domain (PH domain)/Phosphotyrosine-binding domain (PTB)"/>
    <property type="match status" value="2"/>
</dbReference>
<proteinExistence type="predicted"/>
<dbReference type="OrthoDB" id="2357150at2759"/>
<dbReference type="InterPro" id="IPR000156">
    <property type="entry name" value="Ran_bind_dom"/>
</dbReference>
<dbReference type="SMART" id="SM00160">
    <property type="entry name" value="RanBD"/>
    <property type="match status" value="1"/>
</dbReference>
<evidence type="ECO:0000313" key="3">
    <source>
        <dbReference type="EnsemblMetazoa" id="XP_030837728"/>
    </source>
</evidence>
<accession>A0A7M7NK62</accession>
<dbReference type="InterPro" id="IPR045255">
    <property type="entry name" value="RanBP1-like"/>
</dbReference>
<dbReference type="RefSeq" id="XP_030837727.1">
    <property type="nucleotide sequence ID" value="XM_030981867.1"/>
</dbReference>
<dbReference type="GO" id="GO:0005737">
    <property type="term" value="C:cytoplasm"/>
    <property type="evidence" value="ECO:0000318"/>
    <property type="project" value="GO_Central"/>
</dbReference>
<dbReference type="AlphaFoldDB" id="A0A7M7NK62"/>
<dbReference type="EnsemblMetazoa" id="XM_030981868">
    <property type="protein sequence ID" value="XP_030837728"/>
    <property type="gene ID" value="LOC754910"/>
</dbReference>
<feature type="compositionally biased region" description="Low complexity" evidence="1">
    <location>
        <begin position="261"/>
        <end position="273"/>
    </location>
</feature>
<dbReference type="EnsemblMetazoa" id="XM_030981867">
    <property type="protein sequence ID" value="XP_030837727"/>
    <property type="gene ID" value="LOC754910"/>
</dbReference>
<reference evidence="4" key="1">
    <citation type="submission" date="2015-02" db="EMBL/GenBank/DDBJ databases">
        <title>Genome sequencing for Strongylocentrotus purpuratus.</title>
        <authorList>
            <person name="Murali S."/>
            <person name="Liu Y."/>
            <person name="Vee V."/>
            <person name="English A."/>
            <person name="Wang M."/>
            <person name="Skinner E."/>
            <person name="Han Y."/>
            <person name="Muzny D.M."/>
            <person name="Worley K.C."/>
            <person name="Gibbs R.A."/>
        </authorList>
    </citation>
    <scope>NUCLEOTIDE SEQUENCE</scope>
</reference>
<organism evidence="3 4">
    <name type="scientific">Strongylocentrotus purpuratus</name>
    <name type="common">Purple sea urchin</name>
    <dbReference type="NCBI Taxonomy" id="7668"/>
    <lineage>
        <taxon>Eukaryota</taxon>
        <taxon>Metazoa</taxon>
        <taxon>Echinodermata</taxon>
        <taxon>Eleutherozoa</taxon>
        <taxon>Echinozoa</taxon>
        <taxon>Echinoidea</taxon>
        <taxon>Euechinoidea</taxon>
        <taxon>Echinacea</taxon>
        <taxon>Camarodonta</taxon>
        <taxon>Echinidea</taxon>
        <taxon>Strongylocentrotidae</taxon>
        <taxon>Strongylocentrotus</taxon>
    </lineage>
</organism>
<sequence>MALHLMAGSDRAWVWHAMDAADGEPTLELLAIKFKDLTIAASFKEMFEGAQTKIRLQEAADDGGQIGSQEEGGATASSSSISHAGDGVAKATPSSKVGGEVNPEEEREFHFHPIVKLPDNVDIITGEEQEVAVFLGRGKLYRFDGGVRQWKERGVGDMKIMKEEETDVYRIVMRRDQIHKVCANHYITSSMALHPMAGSDRAWVWHAMDAADGEPTSEQLAIKLKDPSIAASFKEMFEEAQTKIRLQEAADDGGQTGTPEEGGATASSSSSTSRAEDGVAKATPSSKGD</sequence>
<feature type="region of interest" description="Disordered" evidence="1">
    <location>
        <begin position="59"/>
        <end position="105"/>
    </location>
</feature>
<dbReference type="PANTHER" id="PTHR23138:SF87">
    <property type="entry name" value="E3 SUMO-PROTEIN LIGASE RANBP2"/>
    <property type="match status" value="1"/>
</dbReference>
<dbReference type="SUPFAM" id="SSF50729">
    <property type="entry name" value="PH domain-like"/>
    <property type="match status" value="2"/>
</dbReference>
<dbReference type="InterPro" id="IPR011993">
    <property type="entry name" value="PH-like_dom_sf"/>
</dbReference>
<evidence type="ECO:0000313" key="4">
    <source>
        <dbReference type="Proteomes" id="UP000007110"/>
    </source>
</evidence>
<evidence type="ECO:0000259" key="2">
    <source>
        <dbReference type="PROSITE" id="PS50196"/>
    </source>
</evidence>
<feature type="region of interest" description="Disordered" evidence="1">
    <location>
        <begin position="244"/>
        <end position="289"/>
    </location>
</feature>
<dbReference type="GeneID" id="754910"/>
<feature type="domain" description="RanBD1" evidence="2">
    <location>
        <begin position="110"/>
        <end position="246"/>
    </location>
</feature>
<dbReference type="KEGG" id="spu:754910"/>
<dbReference type="Pfam" id="PF00638">
    <property type="entry name" value="Ran_BP1"/>
    <property type="match status" value="2"/>
</dbReference>
<dbReference type="PANTHER" id="PTHR23138">
    <property type="entry name" value="RAN BINDING PROTEIN"/>
    <property type="match status" value="1"/>
</dbReference>
<dbReference type="RefSeq" id="XP_030837728.1">
    <property type="nucleotide sequence ID" value="XM_030981868.1"/>
</dbReference>
<evidence type="ECO:0000256" key="1">
    <source>
        <dbReference type="SAM" id="MobiDB-lite"/>
    </source>
</evidence>